<dbReference type="RefSeq" id="WP_172806330.1">
    <property type="nucleotide sequence ID" value="NZ_LT796768.1"/>
</dbReference>
<proteinExistence type="predicted"/>
<evidence type="ECO:0000313" key="4">
    <source>
        <dbReference type="Proteomes" id="UP000191040"/>
    </source>
</evidence>
<sequence>MSPHTLVRGRRLLAGTTVAALTAGVLALTPATAQAAESQTIEDGSISWGLKASFRSYLTGPIAHGTITPTAPATDTGTQTVFPQASGSWADGEASVGAKGAVKFYGHDGALDLTISDPRIVVTGSGAQLVVDAVDSEDVSHDDVAFADIQLAGTVSSSPVAVSITAAPTTITAAGAGLLSNQGSAFYAPGTALDPISAQFEVASQPTVTVSKVAFAPDETATVTVNGSGFDPQDVIAARPPLAGKSAGVYVTFGKYEPNWRYSAGAPSSARKNAAVKWAVLADDMNTIGGAPAGAIELRPDGTFTAELIVSKAVADGLAGLTEAHTQYGIYTYPGGGASYAAWESYTPVSFVPAVPVTKSLSTAYGKGGSVSVTAPVAGTVTVAGLGSKVVAAGGTAAFAVSRKQTAGTKSYRVTFAPADASLTAPAATTVKVTVAKTAASKGKVKVTRKPTSKKKGLAVVSVKGASGAAAPTGKVKLKLTKGKKSKYVTANLSAGKRTVKLPKLAKGKWVVNVAYYGNANYTKRGYVKAGSFKVTK</sequence>
<dbReference type="EMBL" id="LT796768">
    <property type="protein sequence ID" value="SKB08318.1"/>
    <property type="molecule type" value="Genomic_DNA"/>
</dbReference>
<dbReference type="STRING" id="1736691.SAMN06295964_2106"/>
<dbReference type="AlphaFoldDB" id="A0A1T4Z397"/>
<organism evidence="3 4">
    <name type="scientific">Aeromicrobium choanae</name>
    <dbReference type="NCBI Taxonomy" id="1736691"/>
    <lineage>
        <taxon>Bacteria</taxon>
        <taxon>Bacillati</taxon>
        <taxon>Actinomycetota</taxon>
        <taxon>Actinomycetes</taxon>
        <taxon>Propionibacteriales</taxon>
        <taxon>Nocardioidaceae</taxon>
        <taxon>Aeromicrobium</taxon>
    </lineage>
</organism>
<protein>
    <submittedName>
        <fullName evidence="3">Htaa protein</fullName>
    </submittedName>
</protein>
<name>A0A1T4Z397_9ACTN</name>
<evidence type="ECO:0000313" key="3">
    <source>
        <dbReference type="EMBL" id="SKB08318.1"/>
    </source>
</evidence>
<dbReference type="InterPro" id="IPR006311">
    <property type="entry name" value="TAT_signal"/>
</dbReference>
<keyword evidence="4" id="KW-1185">Reference proteome</keyword>
<feature type="signal peptide" evidence="1">
    <location>
        <begin position="1"/>
        <end position="35"/>
    </location>
</feature>
<dbReference type="InterPro" id="IPR007331">
    <property type="entry name" value="Htaa"/>
</dbReference>
<dbReference type="Pfam" id="PF04213">
    <property type="entry name" value="HtaA"/>
    <property type="match status" value="1"/>
</dbReference>
<dbReference type="Proteomes" id="UP000191040">
    <property type="component" value="Chromosome I"/>
</dbReference>
<evidence type="ECO:0000256" key="1">
    <source>
        <dbReference type="SAM" id="SignalP"/>
    </source>
</evidence>
<dbReference type="PROSITE" id="PS51318">
    <property type="entry name" value="TAT"/>
    <property type="match status" value="1"/>
</dbReference>
<feature type="domain" description="Htaa" evidence="2">
    <location>
        <begin position="43"/>
        <end position="198"/>
    </location>
</feature>
<accession>A0A1T4Z397</accession>
<evidence type="ECO:0000259" key="2">
    <source>
        <dbReference type="Pfam" id="PF04213"/>
    </source>
</evidence>
<keyword evidence="1" id="KW-0732">Signal</keyword>
<feature type="chain" id="PRO_5010548834" evidence="1">
    <location>
        <begin position="36"/>
        <end position="537"/>
    </location>
</feature>
<reference evidence="4" key="1">
    <citation type="submission" date="2017-02" db="EMBL/GenBank/DDBJ databases">
        <authorList>
            <person name="Varghese N."/>
            <person name="Submissions S."/>
        </authorList>
    </citation>
    <scope>NUCLEOTIDE SEQUENCE [LARGE SCALE GENOMIC DNA]</scope>
    <source>
        <strain evidence="4">9H-4</strain>
    </source>
</reference>
<gene>
    <name evidence="3" type="ORF">SAMN06295964_2106</name>
</gene>